<name>A0AA88YLY8_PINIB</name>
<reference evidence="3" key="1">
    <citation type="submission" date="2019-08" db="EMBL/GenBank/DDBJ databases">
        <title>The improved chromosome-level genome for the pearl oyster Pinctada fucata martensii using PacBio sequencing and Hi-C.</title>
        <authorList>
            <person name="Zheng Z."/>
        </authorList>
    </citation>
    <scope>NUCLEOTIDE SEQUENCE</scope>
    <source>
        <strain evidence="3">ZZ-2019</strain>
        <tissue evidence="3">Adductor muscle</tissue>
    </source>
</reference>
<feature type="coiled-coil region" evidence="2">
    <location>
        <begin position="252"/>
        <end position="313"/>
    </location>
</feature>
<dbReference type="PANTHER" id="PTHR34768:SF2">
    <property type="entry name" value="COILED-COIL DOMAIN CONTAINING 89"/>
    <property type="match status" value="1"/>
</dbReference>
<evidence type="ECO:0000313" key="3">
    <source>
        <dbReference type="EMBL" id="KAK3103512.1"/>
    </source>
</evidence>
<dbReference type="PANTHER" id="PTHR34768">
    <property type="entry name" value="COILED-COIL DOMAIN-CONTAINING PROTEIN 89"/>
    <property type="match status" value="1"/>
</dbReference>
<evidence type="ECO:0000256" key="1">
    <source>
        <dbReference type="ARBA" id="ARBA00023054"/>
    </source>
</evidence>
<evidence type="ECO:0008006" key="5">
    <source>
        <dbReference type="Google" id="ProtNLM"/>
    </source>
</evidence>
<protein>
    <recommendedName>
        <fullName evidence="5">Coiled-coil domain-containing protein 89</fullName>
    </recommendedName>
</protein>
<gene>
    <name evidence="3" type="ORF">FSP39_019780</name>
</gene>
<evidence type="ECO:0000313" key="4">
    <source>
        <dbReference type="Proteomes" id="UP001186944"/>
    </source>
</evidence>
<feature type="coiled-coil region" evidence="2">
    <location>
        <begin position="167"/>
        <end position="219"/>
    </location>
</feature>
<comment type="caution">
    <text evidence="3">The sequence shown here is derived from an EMBL/GenBank/DDBJ whole genome shotgun (WGS) entry which is preliminary data.</text>
</comment>
<dbReference type="Proteomes" id="UP001186944">
    <property type="component" value="Unassembled WGS sequence"/>
</dbReference>
<keyword evidence="1 2" id="KW-0175">Coiled coil</keyword>
<feature type="coiled-coil region" evidence="2">
    <location>
        <begin position="60"/>
        <end position="126"/>
    </location>
</feature>
<dbReference type="InterPro" id="IPR043450">
    <property type="entry name" value="CCDC89-like"/>
</dbReference>
<dbReference type="AlphaFoldDB" id="A0AA88YLY8"/>
<sequence length="340" mass="40273">MYLVFQDMADMQNSLEKLKNLSKDDKTENAMLRSRIDEQSQLIMILKKRADEVTSKTSTIERINKELIEFRDNAKEMLDAEMRKNDMLNQRFDELAHNHEEMIKFKDEYKRSNQELRLENSRLREENSKLFSGALLEKDGQIADLWQKLSAAKEQTSAMELKHRQSLQELRSREDGLKQEMKALQDQHKADLKNLQSKLNEAEERLKAANYKLQNQIDSRKNADNESQTKIQTLTKEKDELLDLAMQRGKIIQKEQTENKKLQKKIEDMEKAVRNMEDRFEREAAAVNANMLVRKLRDEVEDADTKYKQVVKDFETFKKYSNSLLQKEREINDRLKHLAE</sequence>
<accession>A0AA88YLY8</accession>
<proteinExistence type="predicted"/>
<dbReference type="EMBL" id="VSWD01000005">
    <property type="protein sequence ID" value="KAK3103512.1"/>
    <property type="molecule type" value="Genomic_DNA"/>
</dbReference>
<organism evidence="3 4">
    <name type="scientific">Pinctada imbricata</name>
    <name type="common">Atlantic pearl-oyster</name>
    <name type="synonym">Pinctada martensii</name>
    <dbReference type="NCBI Taxonomy" id="66713"/>
    <lineage>
        <taxon>Eukaryota</taxon>
        <taxon>Metazoa</taxon>
        <taxon>Spiralia</taxon>
        <taxon>Lophotrochozoa</taxon>
        <taxon>Mollusca</taxon>
        <taxon>Bivalvia</taxon>
        <taxon>Autobranchia</taxon>
        <taxon>Pteriomorphia</taxon>
        <taxon>Pterioida</taxon>
        <taxon>Pterioidea</taxon>
        <taxon>Pteriidae</taxon>
        <taxon>Pinctada</taxon>
    </lineage>
</organism>
<keyword evidence="4" id="KW-1185">Reference proteome</keyword>
<evidence type="ECO:0000256" key="2">
    <source>
        <dbReference type="SAM" id="Coils"/>
    </source>
</evidence>